<keyword evidence="2" id="KW-1185">Reference proteome</keyword>
<organism evidence="1 2">
    <name type="scientific">Macrococcus bovicus</name>
    <dbReference type="NCBI Taxonomy" id="69968"/>
    <lineage>
        <taxon>Bacteria</taxon>
        <taxon>Bacillati</taxon>
        <taxon>Bacillota</taxon>
        <taxon>Bacilli</taxon>
        <taxon>Bacillales</taxon>
        <taxon>Staphylococcaceae</taxon>
        <taxon>Macrococcus</taxon>
    </lineage>
</organism>
<comment type="caution">
    <text evidence="1">The sequence shown here is derived from an EMBL/GenBank/DDBJ whole genome shotgun (WGS) entry which is preliminary data.</text>
</comment>
<name>A0A4R6BWR0_9STAP</name>
<accession>A0A4R6BWR0</accession>
<dbReference type="RefSeq" id="WP_133452507.1">
    <property type="nucleotide sequence ID" value="NZ_SCWF01000015.1"/>
</dbReference>
<dbReference type="Proteomes" id="UP000294843">
    <property type="component" value="Unassembled WGS sequence"/>
</dbReference>
<dbReference type="AlphaFoldDB" id="A0A4R6BWR0"/>
<dbReference type="EMBL" id="SCWF01000015">
    <property type="protein sequence ID" value="TDM12644.1"/>
    <property type="molecule type" value="Genomic_DNA"/>
</dbReference>
<reference evidence="1 2" key="1">
    <citation type="submission" date="2019-01" db="EMBL/GenBank/DDBJ databases">
        <title>Draft genome sequences of the type strains of six Macrococcus species.</title>
        <authorList>
            <person name="Mazhar S."/>
            <person name="Altermann E."/>
            <person name="Hill C."/>
            <person name="Mcauliffe O."/>
        </authorList>
    </citation>
    <scope>NUCLEOTIDE SEQUENCE [LARGE SCALE GENOMIC DNA]</scope>
    <source>
        <strain evidence="1 2">ATCC 51825</strain>
    </source>
</reference>
<evidence type="ECO:0000313" key="1">
    <source>
        <dbReference type="EMBL" id="TDM12644.1"/>
    </source>
</evidence>
<sequence>MTFRYDDKYTRLNEEIEAAVEAGKMAYSDGVKVERGSFVILPDGVPYAPVVGYYPENFDLRSDPGINLRKIEILPIGILSLELDYMKELF</sequence>
<proteinExistence type="predicted"/>
<evidence type="ECO:0000313" key="2">
    <source>
        <dbReference type="Proteomes" id="UP000294843"/>
    </source>
</evidence>
<protein>
    <submittedName>
        <fullName evidence="1">Uncharacterized protein</fullName>
    </submittedName>
</protein>
<gene>
    <name evidence="1" type="ORF">ERX55_10325</name>
</gene>